<dbReference type="PANTHER" id="PTHR33254:SF4">
    <property type="entry name" value="4-HYDROXY-4-METHYL-2-OXOGLUTARATE ALDOLASE 3-RELATED"/>
    <property type="match status" value="1"/>
</dbReference>
<dbReference type="SUPFAM" id="SSF89562">
    <property type="entry name" value="RraA-like"/>
    <property type="match status" value="1"/>
</dbReference>
<organism evidence="5 6">
    <name type="scientific">Alloyangia mangrovi</name>
    <dbReference type="NCBI Taxonomy" id="1779329"/>
    <lineage>
        <taxon>Bacteria</taxon>
        <taxon>Pseudomonadati</taxon>
        <taxon>Pseudomonadota</taxon>
        <taxon>Alphaproteobacteria</taxon>
        <taxon>Rhodobacterales</taxon>
        <taxon>Roseobacteraceae</taxon>
        <taxon>Alloyangia</taxon>
    </lineage>
</organism>
<evidence type="ECO:0000313" key="5">
    <source>
        <dbReference type="EMBL" id="MCT4372217.1"/>
    </source>
</evidence>
<comment type="cofactor">
    <cofactor evidence="1">
        <name>a divalent metal cation</name>
        <dbReference type="ChEBI" id="CHEBI:60240"/>
    </cofactor>
</comment>
<accession>A0ABT2KRV5</accession>
<reference evidence="6" key="1">
    <citation type="submission" date="2023-07" db="EMBL/GenBank/DDBJ databases">
        <title>Yangia mangrovi SAOS 153D genome.</title>
        <authorList>
            <person name="Verma A."/>
            <person name="Pal Y."/>
            <person name="Sundharam S."/>
            <person name="Bisht B."/>
            <person name="Srinivasan K."/>
        </authorList>
    </citation>
    <scope>NUCLEOTIDE SEQUENCE [LARGE SCALE GENOMIC DNA]</scope>
    <source>
        <strain evidence="6">SAOS 153D</strain>
    </source>
</reference>
<proteinExistence type="predicted"/>
<dbReference type="Gene3D" id="3.50.30.40">
    <property type="entry name" value="Ribonuclease E inhibitor RraA/RraA-like"/>
    <property type="match status" value="1"/>
</dbReference>
<gene>
    <name evidence="5" type="ORF">CLG85_018605</name>
</gene>
<keyword evidence="6" id="KW-1185">Reference proteome</keyword>
<dbReference type="RefSeq" id="WP_224918025.1">
    <property type="nucleotide sequence ID" value="NZ_NTHN02000040.1"/>
</dbReference>
<evidence type="ECO:0000256" key="1">
    <source>
        <dbReference type="ARBA" id="ARBA00001968"/>
    </source>
</evidence>
<evidence type="ECO:0000313" key="6">
    <source>
        <dbReference type="Proteomes" id="UP000217448"/>
    </source>
</evidence>
<evidence type="ECO:0000256" key="4">
    <source>
        <dbReference type="ARBA" id="ARBA00030169"/>
    </source>
</evidence>
<evidence type="ECO:0000256" key="2">
    <source>
        <dbReference type="ARBA" id="ARBA00016549"/>
    </source>
</evidence>
<dbReference type="Proteomes" id="UP000217448">
    <property type="component" value="Unassembled WGS sequence"/>
</dbReference>
<name>A0ABT2KRV5_9RHOB</name>
<dbReference type="Pfam" id="PF03737">
    <property type="entry name" value="RraA-like"/>
    <property type="match status" value="1"/>
</dbReference>
<dbReference type="InterPro" id="IPR036704">
    <property type="entry name" value="RraA/RraA-like_sf"/>
</dbReference>
<dbReference type="CDD" id="cd16841">
    <property type="entry name" value="RraA_family"/>
    <property type="match status" value="1"/>
</dbReference>
<dbReference type="EMBL" id="NTHN02000040">
    <property type="protein sequence ID" value="MCT4372217.1"/>
    <property type="molecule type" value="Genomic_DNA"/>
</dbReference>
<protein>
    <recommendedName>
        <fullName evidence="2">Putative 4-hydroxy-4-methyl-2-oxoglutarate aldolase</fullName>
    </recommendedName>
    <alternativeName>
        <fullName evidence="3">Regulator of ribonuclease activity homolog</fullName>
    </alternativeName>
    <alternativeName>
        <fullName evidence="4">RraA-like protein</fullName>
    </alternativeName>
</protein>
<sequence>MLPDLSAVETATLGRILRQGFMVPSIQALLPGTRIFGPALTVRLPGPDGTALIEALSVAEPGEVIVIDRCGDLRHACFGAVMGHAACARGVAGVVIDGFVTDRAALEALGLPVWCRGRSPLTTRLRNLAGDVGGLITCGGATVARGDIILADENGVAVLDPAEAARHAATALRLQQEEAQIIRGLQEGRSLSSLAAQNAGFFR</sequence>
<evidence type="ECO:0000256" key="3">
    <source>
        <dbReference type="ARBA" id="ARBA00029596"/>
    </source>
</evidence>
<dbReference type="InterPro" id="IPR005493">
    <property type="entry name" value="RraA/RraA-like"/>
</dbReference>
<dbReference type="PANTHER" id="PTHR33254">
    <property type="entry name" value="4-HYDROXY-4-METHYL-2-OXOGLUTARATE ALDOLASE 3-RELATED"/>
    <property type="match status" value="1"/>
</dbReference>
<comment type="caution">
    <text evidence="5">The sequence shown here is derived from an EMBL/GenBank/DDBJ whole genome shotgun (WGS) entry which is preliminary data.</text>
</comment>